<dbReference type="Pfam" id="PF12867">
    <property type="entry name" value="DinB_2"/>
    <property type="match status" value="1"/>
</dbReference>
<dbReference type="InterPro" id="IPR034660">
    <property type="entry name" value="DinB/YfiT-like"/>
</dbReference>
<evidence type="ECO:0000313" key="3">
    <source>
        <dbReference type="Proteomes" id="UP000321204"/>
    </source>
</evidence>
<dbReference type="KEGG" id="fgg:FSB75_08170"/>
<dbReference type="SUPFAM" id="SSF109854">
    <property type="entry name" value="DinB/YfiT-like putative metalloenzymes"/>
    <property type="match status" value="1"/>
</dbReference>
<evidence type="ECO:0000313" key="2">
    <source>
        <dbReference type="EMBL" id="QEC55871.1"/>
    </source>
</evidence>
<feature type="domain" description="DinB-like" evidence="1">
    <location>
        <begin position="21"/>
        <end position="178"/>
    </location>
</feature>
<protein>
    <submittedName>
        <fullName evidence="2">DinB family protein</fullName>
    </submittedName>
</protein>
<gene>
    <name evidence="2" type="ORF">FSB75_08170</name>
</gene>
<organism evidence="2 3">
    <name type="scientific">Flavisolibacter ginsenosidimutans</name>
    <dbReference type="NCBI Taxonomy" id="661481"/>
    <lineage>
        <taxon>Bacteria</taxon>
        <taxon>Pseudomonadati</taxon>
        <taxon>Bacteroidota</taxon>
        <taxon>Chitinophagia</taxon>
        <taxon>Chitinophagales</taxon>
        <taxon>Chitinophagaceae</taxon>
        <taxon>Flavisolibacter</taxon>
    </lineage>
</organism>
<keyword evidence="3" id="KW-1185">Reference proteome</keyword>
<dbReference type="RefSeq" id="WP_146785391.1">
    <property type="nucleotide sequence ID" value="NZ_BAABIO010000001.1"/>
</dbReference>
<dbReference type="InterPro" id="IPR024775">
    <property type="entry name" value="DinB-like"/>
</dbReference>
<proteinExistence type="predicted"/>
<dbReference type="AlphaFoldDB" id="A0A5B8UGT7"/>
<sequence length="208" mass="24095">MAKFKSEELLNELAQDVRRIKEAAQFLVTADKNKLAYCPEEGRWSAVQAVEHLNGYNRHYLPLIEKELSLITYDKNAWFTSGYWGERFTKMMKPTNVYEIKNKMKTAKKMSFPNSLHVETVLNEFIAGQDKLLQLLELAKGKDLAKIHIPITFTKLIKLRLGDTLRFLIAHEQRHMIQARNTLKKTGVTTDKFPVLLSVTETSQQQKK</sequence>
<reference evidence="2 3" key="1">
    <citation type="journal article" date="2015" name="Int. J. Syst. Evol. Microbiol.">
        <title>Flavisolibacter ginsenosidimutans sp. nov., with ginsenoside-converting activity isolated from soil used for cultivating ginseng.</title>
        <authorList>
            <person name="Zhao Y."/>
            <person name="Liu Q."/>
            <person name="Kang M.S."/>
            <person name="Jin F."/>
            <person name="Yu H."/>
            <person name="Im W.T."/>
        </authorList>
    </citation>
    <scope>NUCLEOTIDE SEQUENCE [LARGE SCALE GENOMIC DNA]</scope>
    <source>
        <strain evidence="2 3">Gsoil 636</strain>
    </source>
</reference>
<evidence type="ECO:0000259" key="1">
    <source>
        <dbReference type="Pfam" id="PF12867"/>
    </source>
</evidence>
<dbReference type="Proteomes" id="UP000321204">
    <property type="component" value="Chromosome"/>
</dbReference>
<dbReference type="OrthoDB" id="1524454at2"/>
<accession>A0A5B8UGT7</accession>
<dbReference type="EMBL" id="CP042433">
    <property type="protein sequence ID" value="QEC55871.1"/>
    <property type="molecule type" value="Genomic_DNA"/>
</dbReference>
<dbReference type="Gene3D" id="1.20.120.450">
    <property type="entry name" value="dinb family like domain"/>
    <property type="match status" value="1"/>
</dbReference>
<name>A0A5B8UGT7_9BACT</name>